<dbReference type="GO" id="GO:0006935">
    <property type="term" value="P:chemotaxis"/>
    <property type="evidence" value="ECO:0007669"/>
    <property type="project" value="InterPro"/>
</dbReference>
<dbReference type="KEGG" id="amt:Amet_2732"/>
<sequence length="317" mass="35806">MKEISKILLKSGTNELEIVEFNIGKNYFGINVAKIKEVVRKTDITEIPNTHPCVSGVIKHRNKIITVVNLPKYLNLSIDHLEENSFFIITYFNQITIAFQVSSVIGINRLSWKDVEKPDANLCGELESNISGIIKNSENVIAILDFEKIIFDISPRTGIQVLDIKTIEPRERRNKPILIAEDSQMLAKILEECLKEAGYDDLTITSNGKEAWDILQEVENRQDKKPYEIFSCVITDIEMPQMDGHHLIKCIKEDAILKDLPVVIFSSLISEQIMEKGKKLGANAQISKPEIKKLVEVIDSMILSKVETNTKSGGEII</sequence>
<comment type="function">
    <text evidence="2">May play the central regulatory role in sporulation. It may be an element of the effector pathway responsible for the activation of sporulation genes in response to nutritional stress. Spo0A may act in concert with spo0H (a sigma factor) to control the expression of some genes that are critical to the sporulation process.</text>
</comment>
<gene>
    <name evidence="6" type="ordered locus">Amet_2732</name>
</gene>
<dbReference type="EMBL" id="CP000724">
    <property type="protein sequence ID" value="ABR48883.1"/>
    <property type="molecule type" value="Genomic_DNA"/>
</dbReference>
<protein>
    <recommendedName>
        <fullName evidence="1">Stage 0 sporulation protein A homolog</fullName>
    </recommendedName>
</protein>
<dbReference type="Proteomes" id="UP000001572">
    <property type="component" value="Chromosome"/>
</dbReference>
<proteinExistence type="predicted"/>
<dbReference type="eggNOG" id="COG0784">
    <property type="taxonomic scope" value="Bacteria"/>
</dbReference>
<evidence type="ECO:0000256" key="3">
    <source>
        <dbReference type="PROSITE-ProRule" id="PRU00169"/>
    </source>
</evidence>
<evidence type="ECO:0000313" key="7">
    <source>
        <dbReference type="Proteomes" id="UP000001572"/>
    </source>
</evidence>
<dbReference type="PROSITE" id="PS50110">
    <property type="entry name" value="RESPONSE_REGULATORY"/>
    <property type="match status" value="1"/>
</dbReference>
<feature type="domain" description="Response regulatory" evidence="4">
    <location>
        <begin position="176"/>
        <end position="303"/>
    </location>
</feature>
<evidence type="ECO:0000259" key="5">
    <source>
        <dbReference type="PROSITE" id="PS50851"/>
    </source>
</evidence>
<dbReference type="PANTHER" id="PTHR47233">
    <property type="entry name" value="CHEMOTAXIS PROTEIN CHEV"/>
    <property type="match status" value="1"/>
</dbReference>
<dbReference type="InterPro" id="IPR036061">
    <property type="entry name" value="CheW-like_dom_sf"/>
</dbReference>
<dbReference type="InterPro" id="IPR024181">
    <property type="entry name" value="Chemotax_regulator_CheV"/>
</dbReference>
<dbReference type="PROSITE" id="PS50851">
    <property type="entry name" value="CHEW"/>
    <property type="match status" value="1"/>
</dbReference>
<dbReference type="eggNOG" id="COG0835">
    <property type="taxonomic scope" value="Bacteria"/>
</dbReference>
<keyword evidence="3" id="KW-0597">Phosphoprotein</keyword>
<feature type="domain" description="CheW-like" evidence="5">
    <location>
        <begin position="15"/>
        <end position="155"/>
    </location>
</feature>
<evidence type="ECO:0000256" key="1">
    <source>
        <dbReference type="ARBA" id="ARBA00018672"/>
    </source>
</evidence>
<reference evidence="7" key="1">
    <citation type="journal article" date="2016" name="Genome Announc.">
        <title>Complete genome sequence of Alkaliphilus metalliredigens strain QYMF, an alkaliphilic and metal-reducing bacterium isolated from borax-contaminated leachate ponds.</title>
        <authorList>
            <person name="Hwang C."/>
            <person name="Copeland A."/>
            <person name="Lucas S."/>
            <person name="Lapidus A."/>
            <person name="Barry K."/>
            <person name="Detter J.C."/>
            <person name="Glavina Del Rio T."/>
            <person name="Hammon N."/>
            <person name="Israni S."/>
            <person name="Dalin E."/>
            <person name="Tice H."/>
            <person name="Pitluck S."/>
            <person name="Chertkov O."/>
            <person name="Brettin T."/>
            <person name="Bruce D."/>
            <person name="Han C."/>
            <person name="Schmutz J."/>
            <person name="Larimer F."/>
            <person name="Land M.L."/>
            <person name="Hauser L."/>
            <person name="Kyrpides N."/>
            <person name="Mikhailova N."/>
            <person name="Ye Q."/>
            <person name="Zhou J."/>
            <person name="Richardson P."/>
            <person name="Fields M.W."/>
        </authorList>
    </citation>
    <scope>NUCLEOTIDE SEQUENCE [LARGE SCALE GENOMIC DNA]</scope>
    <source>
        <strain evidence="7">QYMF</strain>
    </source>
</reference>
<dbReference type="Gene3D" id="3.40.50.2300">
    <property type="match status" value="1"/>
</dbReference>
<dbReference type="Gene3D" id="2.40.50.180">
    <property type="entry name" value="CheA-289, Domain 4"/>
    <property type="match status" value="1"/>
</dbReference>
<evidence type="ECO:0000256" key="2">
    <source>
        <dbReference type="ARBA" id="ARBA00024867"/>
    </source>
</evidence>
<organism evidence="6 7">
    <name type="scientific">Alkaliphilus metalliredigens (strain QYMF)</name>
    <dbReference type="NCBI Taxonomy" id="293826"/>
    <lineage>
        <taxon>Bacteria</taxon>
        <taxon>Bacillati</taxon>
        <taxon>Bacillota</taxon>
        <taxon>Clostridia</taxon>
        <taxon>Peptostreptococcales</taxon>
        <taxon>Natronincolaceae</taxon>
        <taxon>Alkaliphilus</taxon>
    </lineage>
</organism>
<dbReference type="STRING" id="293826.Amet_2732"/>
<dbReference type="InterPro" id="IPR002545">
    <property type="entry name" value="CheW-lke_dom"/>
</dbReference>
<name>A6TRR5_ALKMQ</name>
<dbReference type="Pfam" id="PF01584">
    <property type="entry name" value="CheW"/>
    <property type="match status" value="1"/>
</dbReference>
<evidence type="ECO:0000313" key="6">
    <source>
        <dbReference type="EMBL" id="ABR48883.1"/>
    </source>
</evidence>
<dbReference type="SUPFAM" id="SSF52172">
    <property type="entry name" value="CheY-like"/>
    <property type="match status" value="1"/>
</dbReference>
<keyword evidence="7" id="KW-1185">Reference proteome</keyword>
<dbReference type="PIRSF" id="PIRSF002867">
    <property type="entry name" value="CheV"/>
    <property type="match status" value="1"/>
</dbReference>
<dbReference type="GO" id="GO:0000160">
    <property type="term" value="P:phosphorelay signal transduction system"/>
    <property type="evidence" value="ECO:0007669"/>
    <property type="project" value="InterPro"/>
</dbReference>
<dbReference type="InterPro" id="IPR001789">
    <property type="entry name" value="Sig_transdc_resp-reg_receiver"/>
</dbReference>
<dbReference type="Gene3D" id="2.30.30.40">
    <property type="entry name" value="SH3 Domains"/>
    <property type="match status" value="1"/>
</dbReference>
<dbReference type="RefSeq" id="WP_012063855.1">
    <property type="nucleotide sequence ID" value="NC_009633.1"/>
</dbReference>
<dbReference type="SMART" id="SM00448">
    <property type="entry name" value="REC"/>
    <property type="match status" value="1"/>
</dbReference>
<dbReference type="SUPFAM" id="SSF50341">
    <property type="entry name" value="CheW-like"/>
    <property type="match status" value="1"/>
</dbReference>
<dbReference type="Pfam" id="PF00072">
    <property type="entry name" value="Response_reg"/>
    <property type="match status" value="1"/>
</dbReference>
<dbReference type="PANTHER" id="PTHR47233:SF3">
    <property type="entry name" value="CHEMOTAXIS PROTEIN CHEV"/>
    <property type="match status" value="1"/>
</dbReference>
<feature type="modified residue" description="4-aspartylphosphate" evidence="3">
    <location>
        <position position="236"/>
    </location>
</feature>
<dbReference type="OrthoDB" id="9806105at2"/>
<accession>A6TRR5</accession>
<dbReference type="HOGENOM" id="CLU_048995_0_1_9"/>
<dbReference type="SMART" id="SM00260">
    <property type="entry name" value="CheW"/>
    <property type="match status" value="1"/>
</dbReference>
<evidence type="ECO:0000259" key="4">
    <source>
        <dbReference type="PROSITE" id="PS50110"/>
    </source>
</evidence>
<dbReference type="AlphaFoldDB" id="A6TRR5"/>
<dbReference type="InterPro" id="IPR011006">
    <property type="entry name" value="CheY-like_superfamily"/>
</dbReference>